<dbReference type="PANTHER" id="PTHR10334">
    <property type="entry name" value="CYSTEINE-RICH SECRETORY PROTEIN-RELATED"/>
    <property type="match status" value="1"/>
</dbReference>
<feature type="domain" description="SCP" evidence="2">
    <location>
        <begin position="27"/>
        <end position="176"/>
    </location>
</feature>
<dbReference type="InterPro" id="IPR034113">
    <property type="entry name" value="SCP_GAPR1-like"/>
</dbReference>
<dbReference type="AlphaFoldDB" id="A0A7G7WYZ1"/>
<sequence length="189" mass="21649">MLMLYKVLHLITLLSVLYPKGNCQRDGFLRDCLDAHNKLREKHGVPPLEWDDKLEEQATIMAENLADESMLIDHDGFNDTLFGENIGYFKGYYGKCMGEKEPGCTQCREIVKNWYDEGKKLYDFDNPENSPLDLKIFHFAQIVWKKSKKLGFGTSVDADGALVSVARYRPAGNIGSYKDNVFPQRKDEV</sequence>
<dbReference type="SMART" id="SM00198">
    <property type="entry name" value="SCP"/>
    <property type="match status" value="1"/>
</dbReference>
<dbReference type="InterPro" id="IPR001283">
    <property type="entry name" value="CRISP-related"/>
</dbReference>
<reference evidence="3" key="1">
    <citation type="journal article" date="2020" name="Mar. Drugs">
        <title>Transcriptomic Analysis of Four Cerianthid (Cnidaria, Ceriantharia) Venoms.</title>
        <authorList>
            <person name="Klompen A.M.L."/>
            <person name="Macrander J."/>
            <person name="Reitzel A.M."/>
            <person name="Stampar S.N."/>
        </authorList>
    </citation>
    <scope>NUCLEOTIDE SEQUENCE</scope>
</reference>
<evidence type="ECO:0000313" key="3">
    <source>
        <dbReference type="EMBL" id="QNH72480.1"/>
    </source>
</evidence>
<protein>
    <submittedName>
        <fullName evidence="3">Toxin candidate TRINITY_DN31025_c0_g2_i1</fullName>
    </submittedName>
</protein>
<dbReference type="SUPFAM" id="SSF55797">
    <property type="entry name" value="PR-1-like"/>
    <property type="match status" value="1"/>
</dbReference>
<evidence type="ECO:0000259" key="2">
    <source>
        <dbReference type="SMART" id="SM00198"/>
    </source>
</evidence>
<proteinExistence type="evidence at transcript level"/>
<accession>A0A7G7WYZ1</accession>
<reference evidence="3" key="2">
    <citation type="submission" date="2020-07" db="EMBL/GenBank/DDBJ databases">
        <authorList>
            <person name="Klompen A.L."/>
            <person name="Macrander J."/>
            <person name="Reitzel A.M."/>
            <person name="Stampar S.N."/>
        </authorList>
    </citation>
    <scope>NUCLEOTIDE SEQUENCE</scope>
</reference>
<dbReference type="InterPro" id="IPR035940">
    <property type="entry name" value="CAP_sf"/>
</dbReference>
<dbReference type="CDD" id="cd05382">
    <property type="entry name" value="CAP_GAPR1-like"/>
    <property type="match status" value="1"/>
</dbReference>
<evidence type="ECO:0000256" key="1">
    <source>
        <dbReference type="SAM" id="SignalP"/>
    </source>
</evidence>
<name>A0A7G7WYZ1_9CNID</name>
<dbReference type="Pfam" id="PF00188">
    <property type="entry name" value="CAP"/>
    <property type="match status" value="1"/>
</dbReference>
<dbReference type="InterPro" id="IPR014044">
    <property type="entry name" value="CAP_dom"/>
</dbReference>
<feature type="signal peptide" evidence="1">
    <location>
        <begin position="1"/>
        <end position="23"/>
    </location>
</feature>
<dbReference type="EMBL" id="MT747546">
    <property type="protein sequence ID" value="QNH72480.1"/>
    <property type="molecule type" value="mRNA"/>
</dbReference>
<feature type="chain" id="PRO_5028894636" evidence="1">
    <location>
        <begin position="24"/>
        <end position="189"/>
    </location>
</feature>
<organism evidence="3">
    <name type="scientific">Pachycerianthus maua</name>
    <dbReference type="NCBI Taxonomy" id="2736681"/>
    <lineage>
        <taxon>Eukaryota</taxon>
        <taxon>Metazoa</taxon>
        <taxon>Cnidaria</taxon>
        <taxon>Anthozoa</taxon>
        <taxon>Ceriantharia</taxon>
        <taxon>Spirularia</taxon>
        <taxon>Cerianthidae</taxon>
        <taxon>Pachycerianthus</taxon>
    </lineage>
</organism>
<dbReference type="Gene3D" id="3.40.33.10">
    <property type="entry name" value="CAP"/>
    <property type="match status" value="1"/>
</dbReference>
<keyword evidence="1" id="KW-0732">Signal</keyword>